<comment type="caution">
    <text evidence="2">The sequence shown here is derived from an EMBL/GenBank/DDBJ whole genome shotgun (WGS) entry which is preliminary data.</text>
</comment>
<dbReference type="EMBL" id="JAPVEB010000001">
    <property type="protein sequence ID" value="KAJ5283457.1"/>
    <property type="molecule type" value="Genomic_DNA"/>
</dbReference>
<evidence type="ECO:0000256" key="1">
    <source>
        <dbReference type="SAM" id="Phobius"/>
    </source>
</evidence>
<proteinExistence type="predicted"/>
<feature type="transmembrane region" description="Helical" evidence="1">
    <location>
        <begin position="106"/>
        <end position="129"/>
    </location>
</feature>
<organism evidence="2 3">
    <name type="scientific">Penicillium chrysogenum</name>
    <name type="common">Penicillium notatum</name>
    <dbReference type="NCBI Taxonomy" id="5076"/>
    <lineage>
        <taxon>Eukaryota</taxon>
        <taxon>Fungi</taxon>
        <taxon>Dikarya</taxon>
        <taxon>Ascomycota</taxon>
        <taxon>Pezizomycotina</taxon>
        <taxon>Eurotiomycetes</taxon>
        <taxon>Eurotiomycetidae</taxon>
        <taxon>Eurotiales</taxon>
        <taxon>Aspergillaceae</taxon>
        <taxon>Penicillium</taxon>
        <taxon>Penicillium chrysogenum species complex</taxon>
    </lineage>
</organism>
<accession>A0ABQ8WX69</accession>
<evidence type="ECO:0000313" key="2">
    <source>
        <dbReference type="EMBL" id="KAJ5283457.1"/>
    </source>
</evidence>
<feature type="transmembrane region" description="Helical" evidence="1">
    <location>
        <begin position="149"/>
        <end position="176"/>
    </location>
</feature>
<evidence type="ECO:0000313" key="3">
    <source>
        <dbReference type="Proteomes" id="UP001220256"/>
    </source>
</evidence>
<name>A0ABQ8WX69_PENCH</name>
<keyword evidence="1" id="KW-0812">Transmembrane</keyword>
<keyword evidence="3" id="KW-1185">Reference proteome</keyword>
<sequence length="177" mass="19016">MTAPIRRKKRGTPRNFLDGVDLLTLYTSEGSTDSAALDFYSVHVMSYCQGTLGTTDPGAGVTPNVSNVTECSHRTTLFSFGPTQEWPKVTHGPELKWPRNDKSVHGVLYCMGVGAKGAALIVPVWTAVALDKACFEFWSLVFGSLSMNIASIIAIVTAFEFVALINAPLVGSVYAVP</sequence>
<reference evidence="2 3" key="1">
    <citation type="journal article" date="2023" name="IMA Fungus">
        <title>Comparative genomic study of the Penicillium genus elucidates a diverse pangenome and 15 lateral gene transfer events.</title>
        <authorList>
            <person name="Petersen C."/>
            <person name="Sorensen T."/>
            <person name="Nielsen M.R."/>
            <person name="Sondergaard T.E."/>
            <person name="Sorensen J.L."/>
            <person name="Fitzpatrick D.A."/>
            <person name="Frisvad J.C."/>
            <person name="Nielsen K.L."/>
        </authorList>
    </citation>
    <scope>NUCLEOTIDE SEQUENCE [LARGE SCALE GENOMIC DNA]</scope>
    <source>
        <strain evidence="2 3">IBT 3361</strain>
    </source>
</reference>
<keyword evidence="1" id="KW-1133">Transmembrane helix</keyword>
<gene>
    <name evidence="2" type="ORF">N7505_001437</name>
</gene>
<dbReference type="Proteomes" id="UP001220256">
    <property type="component" value="Unassembled WGS sequence"/>
</dbReference>
<keyword evidence="1" id="KW-0472">Membrane</keyword>
<protein>
    <submittedName>
        <fullName evidence="2">Actin cortical patch SUR7/pH-response regulator PalI</fullName>
    </submittedName>
</protein>